<comment type="caution">
    <text evidence="6">The sequence shown here is derived from an EMBL/GenBank/DDBJ whole genome shotgun (WGS) entry which is preliminary data.</text>
</comment>
<dbReference type="GO" id="GO:0036503">
    <property type="term" value="P:ERAD pathway"/>
    <property type="evidence" value="ECO:0007669"/>
    <property type="project" value="TreeGrafter"/>
</dbReference>
<proteinExistence type="inferred from homology"/>
<accession>A0A7I8W2N9</accession>
<feature type="compositionally biased region" description="Polar residues" evidence="3">
    <location>
        <begin position="293"/>
        <end position="302"/>
    </location>
</feature>
<evidence type="ECO:0000256" key="2">
    <source>
        <dbReference type="ARBA" id="ARBA00022786"/>
    </source>
</evidence>
<evidence type="ECO:0000313" key="6">
    <source>
        <dbReference type="EMBL" id="CAD5122147.1"/>
    </source>
</evidence>
<dbReference type="Proteomes" id="UP000549394">
    <property type="component" value="Unassembled WGS sequence"/>
</dbReference>
<dbReference type="Pfam" id="PF03152">
    <property type="entry name" value="UFD1_N1"/>
    <property type="match status" value="1"/>
</dbReference>
<dbReference type="AlphaFoldDB" id="A0A7I8W2N9"/>
<evidence type="ECO:0000256" key="3">
    <source>
        <dbReference type="SAM" id="MobiDB-lite"/>
    </source>
</evidence>
<dbReference type="InterPro" id="IPR042299">
    <property type="entry name" value="Ufd1-like_Nn"/>
</dbReference>
<reference evidence="6 7" key="1">
    <citation type="submission" date="2020-08" db="EMBL/GenBank/DDBJ databases">
        <authorList>
            <person name="Hejnol A."/>
        </authorList>
    </citation>
    <scope>NUCLEOTIDE SEQUENCE [LARGE SCALE GENOMIC DNA]</scope>
</reference>
<dbReference type="InterPro" id="IPR055417">
    <property type="entry name" value="UFD1_N1"/>
</dbReference>
<feature type="domain" description="Ubiquitin fusion degradation protein UFD1 N-terminal subdomain 2" evidence="5">
    <location>
        <begin position="119"/>
        <end position="191"/>
    </location>
</feature>
<feature type="region of interest" description="Disordered" evidence="3">
    <location>
        <begin position="232"/>
        <end position="302"/>
    </location>
</feature>
<dbReference type="GO" id="GO:0031593">
    <property type="term" value="F:polyubiquitin modification-dependent protein binding"/>
    <property type="evidence" value="ECO:0007669"/>
    <property type="project" value="TreeGrafter"/>
</dbReference>
<evidence type="ECO:0000313" key="7">
    <source>
        <dbReference type="Proteomes" id="UP000549394"/>
    </source>
</evidence>
<organism evidence="6 7">
    <name type="scientific">Dimorphilus gyrociliatus</name>
    <dbReference type="NCBI Taxonomy" id="2664684"/>
    <lineage>
        <taxon>Eukaryota</taxon>
        <taxon>Metazoa</taxon>
        <taxon>Spiralia</taxon>
        <taxon>Lophotrochozoa</taxon>
        <taxon>Annelida</taxon>
        <taxon>Polychaeta</taxon>
        <taxon>Polychaeta incertae sedis</taxon>
        <taxon>Dinophilidae</taxon>
        <taxon>Dimorphilus</taxon>
    </lineage>
</organism>
<feature type="domain" description="Ubiquitin fusion degradation protein UFD1 N-terminal subdomain 1" evidence="4">
    <location>
        <begin position="18"/>
        <end position="117"/>
    </location>
</feature>
<keyword evidence="2" id="KW-0833">Ubl conjugation pathway</keyword>
<feature type="compositionally biased region" description="Basic and acidic residues" evidence="3">
    <location>
        <begin position="196"/>
        <end position="206"/>
    </location>
</feature>
<dbReference type="InterPro" id="IPR055418">
    <property type="entry name" value="UFD1_N2"/>
</dbReference>
<gene>
    <name evidence="6" type="ORF">DGYR_LOCUS9995</name>
</gene>
<dbReference type="GO" id="GO:0034098">
    <property type="term" value="C:VCP-NPL4-UFD1 AAA ATPase complex"/>
    <property type="evidence" value="ECO:0007669"/>
    <property type="project" value="TreeGrafter"/>
</dbReference>
<feature type="compositionally biased region" description="Polar residues" evidence="3">
    <location>
        <begin position="238"/>
        <end position="249"/>
    </location>
</feature>
<feature type="region of interest" description="Disordered" evidence="3">
    <location>
        <begin position="194"/>
        <end position="214"/>
    </location>
</feature>
<feature type="compositionally biased region" description="Basic and acidic residues" evidence="3">
    <location>
        <begin position="272"/>
        <end position="288"/>
    </location>
</feature>
<dbReference type="Gene3D" id="2.40.40.50">
    <property type="entry name" value="Ubiquitin fusion degradation protein UFD1, N-terminal domain"/>
    <property type="match status" value="1"/>
</dbReference>
<dbReference type="Pfam" id="PF24842">
    <property type="entry name" value="UFD1_N2"/>
    <property type="match status" value="1"/>
</dbReference>
<evidence type="ECO:0000256" key="1">
    <source>
        <dbReference type="ARBA" id="ARBA00006043"/>
    </source>
</evidence>
<name>A0A7I8W2N9_9ANNE</name>
<sequence length="302" mass="34828">MFPFQRLFGDEMQNPIRFTETYRCFSVSMMHIERDDLEKGGKIILPQSALDQLTRLNVQYPMLFKLTNKKDNVDRQTHCGVLEFIADEGHMHVPHWMMKNLYLEEGETCQIENVSLPIATFAKFQPQSLEFLDLTNPKAVLEHRHFACLTAGDVIAIYYNDKVYELCVLETKPGNAVSIIECDMNVDFASPVGYQEHQRKEETREESTDDLPESEILDPGFCAFQGQGHRIDGKEKNTQAAPQKTTANGRQRGIPNYNHDVYNLHFSRDKRRNKEETSQDAADTRDFKAFQGEGQSLRQKIK</sequence>
<dbReference type="EMBL" id="CAJFCJ010000016">
    <property type="protein sequence ID" value="CAD5122147.1"/>
    <property type="molecule type" value="Genomic_DNA"/>
</dbReference>
<protein>
    <submittedName>
        <fullName evidence="6">DgyrCDS10595</fullName>
    </submittedName>
</protein>
<comment type="similarity">
    <text evidence="1">Belongs to the UFD1 family.</text>
</comment>
<dbReference type="InterPro" id="IPR004854">
    <property type="entry name" value="Ufd1-like"/>
</dbReference>
<dbReference type="FunFam" id="2.40.40.50:FF:000001">
    <property type="entry name" value="Ubiquitin fusion degradation protein 1 homolog"/>
    <property type="match status" value="1"/>
</dbReference>
<dbReference type="FunFam" id="3.10.330.10:FF:000002">
    <property type="entry name" value="ubiquitin fusion degradation protein 1 homolog"/>
    <property type="match status" value="1"/>
</dbReference>
<dbReference type="Gene3D" id="3.10.330.10">
    <property type="match status" value="1"/>
</dbReference>
<evidence type="ECO:0000259" key="4">
    <source>
        <dbReference type="Pfam" id="PF03152"/>
    </source>
</evidence>
<dbReference type="PANTHER" id="PTHR12555:SF13">
    <property type="entry name" value="UBIQUITIN RECOGNITION FACTOR IN ER-ASSOCIATED DEGRADATION PROTEIN 1"/>
    <property type="match status" value="1"/>
</dbReference>
<dbReference type="PANTHER" id="PTHR12555">
    <property type="entry name" value="UBIQUITIN FUSION DEGRADATON PROTEIN 1"/>
    <property type="match status" value="1"/>
</dbReference>
<keyword evidence="7" id="KW-1185">Reference proteome</keyword>
<dbReference type="OrthoDB" id="422728at2759"/>
<evidence type="ECO:0000259" key="5">
    <source>
        <dbReference type="Pfam" id="PF24842"/>
    </source>
</evidence>
<dbReference type="GO" id="GO:0006511">
    <property type="term" value="P:ubiquitin-dependent protein catabolic process"/>
    <property type="evidence" value="ECO:0007669"/>
    <property type="project" value="InterPro"/>
</dbReference>